<keyword evidence="4" id="KW-1185">Reference proteome</keyword>
<dbReference type="Pfam" id="PF13466">
    <property type="entry name" value="STAS_2"/>
    <property type="match status" value="1"/>
</dbReference>
<evidence type="ECO:0000313" key="3">
    <source>
        <dbReference type="EMBL" id="MBC6451078.1"/>
    </source>
</evidence>
<reference evidence="3 4" key="1">
    <citation type="submission" date="2020-06" db="EMBL/GenBank/DDBJ databases">
        <title>Actinokineospora xiongansis sp. nov., isolated from soil of Baiyangdian.</title>
        <authorList>
            <person name="Zhang X."/>
        </authorList>
    </citation>
    <scope>NUCLEOTIDE SEQUENCE [LARGE SCALE GENOMIC DNA]</scope>
    <source>
        <strain evidence="3 4">HBU206404</strain>
    </source>
</reference>
<proteinExistence type="predicted"/>
<dbReference type="Proteomes" id="UP000734823">
    <property type="component" value="Unassembled WGS sequence"/>
</dbReference>
<feature type="region of interest" description="Disordered" evidence="1">
    <location>
        <begin position="1"/>
        <end position="27"/>
    </location>
</feature>
<protein>
    <submittedName>
        <fullName evidence="3">STAS domain-containing protein</fullName>
    </submittedName>
</protein>
<gene>
    <name evidence="3" type="ORF">GPZ80_28330</name>
</gene>
<dbReference type="Gene3D" id="3.30.750.24">
    <property type="entry name" value="STAS domain"/>
    <property type="match status" value="1"/>
</dbReference>
<comment type="caution">
    <text evidence="3">The sequence shown here is derived from an EMBL/GenBank/DDBJ whole genome shotgun (WGS) entry which is preliminary data.</text>
</comment>
<dbReference type="PANTHER" id="PTHR33495">
    <property type="entry name" value="ANTI-SIGMA FACTOR ANTAGONIST TM_1081-RELATED-RELATED"/>
    <property type="match status" value="1"/>
</dbReference>
<evidence type="ECO:0000259" key="2">
    <source>
        <dbReference type="PROSITE" id="PS50801"/>
    </source>
</evidence>
<dbReference type="InterPro" id="IPR058548">
    <property type="entry name" value="MlaB-like_STAS"/>
</dbReference>
<sequence>MAHPQDVLPTHDVGRLPVQRPPVQASPSPIRVITPGTTVVEVSGDLDAATSPAVWVRLSAAPPGDLVIDLSAVTFMGVAGLRLLLRLREHRGPTGATLRLAAAPSCVHRLIGLAGLVTELPIWPSVAEAVADTARFDSLSR</sequence>
<dbReference type="RefSeq" id="WP_187224154.1">
    <property type="nucleotide sequence ID" value="NZ_JABVED010000023.1"/>
</dbReference>
<name>A0ABR7LED3_9PSEU</name>
<dbReference type="InterPro" id="IPR002645">
    <property type="entry name" value="STAS_dom"/>
</dbReference>
<dbReference type="PROSITE" id="PS50801">
    <property type="entry name" value="STAS"/>
    <property type="match status" value="1"/>
</dbReference>
<dbReference type="CDD" id="cd07043">
    <property type="entry name" value="STAS_anti-anti-sigma_factors"/>
    <property type="match status" value="1"/>
</dbReference>
<organism evidence="3 4">
    <name type="scientific">Actinokineospora xionganensis</name>
    <dbReference type="NCBI Taxonomy" id="2684470"/>
    <lineage>
        <taxon>Bacteria</taxon>
        <taxon>Bacillati</taxon>
        <taxon>Actinomycetota</taxon>
        <taxon>Actinomycetes</taxon>
        <taxon>Pseudonocardiales</taxon>
        <taxon>Pseudonocardiaceae</taxon>
        <taxon>Actinokineospora</taxon>
    </lineage>
</organism>
<feature type="domain" description="STAS" evidence="2">
    <location>
        <begin position="35"/>
        <end position="133"/>
    </location>
</feature>
<evidence type="ECO:0000256" key="1">
    <source>
        <dbReference type="SAM" id="MobiDB-lite"/>
    </source>
</evidence>
<dbReference type="InterPro" id="IPR036513">
    <property type="entry name" value="STAS_dom_sf"/>
</dbReference>
<accession>A0ABR7LED3</accession>
<dbReference type="SUPFAM" id="SSF52091">
    <property type="entry name" value="SpoIIaa-like"/>
    <property type="match status" value="1"/>
</dbReference>
<dbReference type="EMBL" id="JABVED010000023">
    <property type="protein sequence ID" value="MBC6451078.1"/>
    <property type="molecule type" value="Genomic_DNA"/>
</dbReference>
<evidence type="ECO:0000313" key="4">
    <source>
        <dbReference type="Proteomes" id="UP000734823"/>
    </source>
</evidence>
<dbReference type="PANTHER" id="PTHR33495:SF2">
    <property type="entry name" value="ANTI-SIGMA FACTOR ANTAGONIST TM_1081-RELATED"/>
    <property type="match status" value="1"/>
</dbReference>